<keyword evidence="5" id="KW-1003">Cell membrane</keyword>
<comment type="caution">
    <text evidence="11">Lacks conserved residue(s) required for the propagation of feature annotation.</text>
</comment>
<evidence type="ECO:0000313" key="14">
    <source>
        <dbReference type="Proteomes" id="UP000271227"/>
    </source>
</evidence>
<dbReference type="Gene3D" id="1.10.3720.10">
    <property type="entry name" value="MetI-like"/>
    <property type="match status" value="1"/>
</dbReference>
<name>A0A3M0C524_9PROT</name>
<feature type="transmembrane region" description="Helical" evidence="10">
    <location>
        <begin position="12"/>
        <end position="36"/>
    </location>
</feature>
<dbReference type="EMBL" id="REFR01000012">
    <property type="protein sequence ID" value="RMB04924.1"/>
    <property type="molecule type" value="Genomic_DNA"/>
</dbReference>
<protein>
    <recommendedName>
        <fullName evidence="11">Molybdenum transport system permease</fullName>
    </recommendedName>
</protein>
<dbReference type="InterPro" id="IPR011867">
    <property type="entry name" value="ModB_ABC"/>
</dbReference>
<feature type="transmembrane region" description="Helical" evidence="10">
    <location>
        <begin position="142"/>
        <end position="160"/>
    </location>
</feature>
<keyword evidence="4 10" id="KW-0813">Transport</keyword>
<gene>
    <name evidence="13" type="ORF">BXY39_2497</name>
</gene>
<evidence type="ECO:0000313" key="13">
    <source>
        <dbReference type="EMBL" id="RMB04924.1"/>
    </source>
</evidence>
<dbReference type="RefSeq" id="WP_121939176.1">
    <property type="nucleotide sequence ID" value="NZ_REFR01000012.1"/>
</dbReference>
<comment type="similarity">
    <text evidence="3 11">Belongs to the binding-protein-dependent transport system permease family. CysTW subfamily.</text>
</comment>
<dbReference type="PANTHER" id="PTHR30183:SF3">
    <property type="entry name" value="MOLYBDENUM TRANSPORT SYSTEM PERMEASE PROTEIN MODB"/>
    <property type="match status" value="1"/>
</dbReference>
<comment type="function">
    <text evidence="1 11">Part of the binding-protein-dependent transport system for molybdenum; probably responsible for the translocation of the substrate across the membrane.</text>
</comment>
<keyword evidence="11" id="KW-0997">Cell inner membrane</keyword>
<comment type="caution">
    <text evidence="13">The sequence shown here is derived from an EMBL/GenBank/DDBJ whole genome shotgun (WGS) entry which is preliminary data.</text>
</comment>
<comment type="subcellular location">
    <subcellularLocation>
        <location evidence="11">Cell inner membrane</location>
        <topology evidence="11">Multi-pass membrane protein</topology>
    </subcellularLocation>
    <subcellularLocation>
        <location evidence="2 10">Cell membrane</location>
        <topology evidence="2 10">Multi-pass membrane protein</topology>
    </subcellularLocation>
</comment>
<keyword evidence="6 11" id="KW-0500">Molybdenum</keyword>
<evidence type="ECO:0000256" key="5">
    <source>
        <dbReference type="ARBA" id="ARBA00022475"/>
    </source>
</evidence>
<feature type="domain" description="ABC transmembrane type-1" evidence="12">
    <location>
        <begin position="10"/>
        <end position="214"/>
    </location>
</feature>
<dbReference type="PROSITE" id="PS50928">
    <property type="entry name" value="ABC_TM1"/>
    <property type="match status" value="1"/>
</dbReference>
<dbReference type="FunCoup" id="A0A3M0C524">
    <property type="interactions" value="172"/>
</dbReference>
<evidence type="ECO:0000256" key="1">
    <source>
        <dbReference type="ARBA" id="ARBA00002949"/>
    </source>
</evidence>
<dbReference type="Proteomes" id="UP000271227">
    <property type="component" value="Unassembled WGS sequence"/>
</dbReference>
<keyword evidence="8 10" id="KW-1133">Transmembrane helix</keyword>
<evidence type="ECO:0000256" key="6">
    <source>
        <dbReference type="ARBA" id="ARBA00022505"/>
    </source>
</evidence>
<evidence type="ECO:0000256" key="11">
    <source>
        <dbReference type="RuleBase" id="RU365097"/>
    </source>
</evidence>
<evidence type="ECO:0000256" key="2">
    <source>
        <dbReference type="ARBA" id="ARBA00004651"/>
    </source>
</evidence>
<keyword evidence="9 10" id="KW-0472">Membrane</keyword>
<feature type="transmembrane region" description="Helical" evidence="10">
    <location>
        <begin position="48"/>
        <end position="70"/>
    </location>
</feature>
<evidence type="ECO:0000256" key="3">
    <source>
        <dbReference type="ARBA" id="ARBA00007069"/>
    </source>
</evidence>
<sequence length="227" mass="23495">MLSDFELAALTLSLKVAFSATLIGLPAAIGLALVLARFSFPGKTVLDAVIHAPLVVPPVVVGYVLLILLAPATPTGRFLADLGLNPSFRWQGAALASGIMAFPLMVRAVRQSFEVQAPALRHVADTLGAGPMKRFLTISLPLAWPGLATALVLGFARAIGEFGATITFAANIPGMTQTLPLALYTAAQSPGGEGAALRLAVISLIPALLSLVLAEWLAGRARKRLGG</sequence>
<dbReference type="InterPro" id="IPR000515">
    <property type="entry name" value="MetI-like"/>
</dbReference>
<evidence type="ECO:0000259" key="12">
    <source>
        <dbReference type="PROSITE" id="PS50928"/>
    </source>
</evidence>
<dbReference type="OrthoDB" id="9774448at2"/>
<dbReference type="Pfam" id="PF00528">
    <property type="entry name" value="BPD_transp_1"/>
    <property type="match status" value="1"/>
</dbReference>
<evidence type="ECO:0000256" key="7">
    <source>
        <dbReference type="ARBA" id="ARBA00022692"/>
    </source>
</evidence>
<dbReference type="GO" id="GO:0005886">
    <property type="term" value="C:plasma membrane"/>
    <property type="evidence" value="ECO:0007669"/>
    <property type="project" value="UniProtKB-SubCell"/>
</dbReference>
<dbReference type="CDD" id="cd06261">
    <property type="entry name" value="TM_PBP2"/>
    <property type="match status" value="1"/>
</dbReference>
<dbReference type="InterPro" id="IPR035906">
    <property type="entry name" value="MetI-like_sf"/>
</dbReference>
<dbReference type="GO" id="GO:0015098">
    <property type="term" value="F:molybdate ion transmembrane transporter activity"/>
    <property type="evidence" value="ECO:0007669"/>
    <property type="project" value="UniProtKB-UniRule"/>
</dbReference>
<evidence type="ECO:0000256" key="9">
    <source>
        <dbReference type="ARBA" id="ARBA00023136"/>
    </source>
</evidence>
<evidence type="ECO:0000256" key="10">
    <source>
        <dbReference type="RuleBase" id="RU363032"/>
    </source>
</evidence>
<reference evidence="13 14" key="1">
    <citation type="submission" date="2018-10" db="EMBL/GenBank/DDBJ databases">
        <title>Genomic Encyclopedia of Archaeal and Bacterial Type Strains, Phase II (KMG-II): from individual species to whole genera.</title>
        <authorList>
            <person name="Goeker M."/>
        </authorList>
    </citation>
    <scope>NUCLEOTIDE SEQUENCE [LARGE SCALE GENOMIC DNA]</scope>
    <source>
        <strain evidence="13 14">DSM 25217</strain>
    </source>
</reference>
<evidence type="ECO:0000256" key="4">
    <source>
        <dbReference type="ARBA" id="ARBA00022448"/>
    </source>
</evidence>
<dbReference type="NCBIfam" id="TIGR02141">
    <property type="entry name" value="modB_ABC"/>
    <property type="match status" value="1"/>
</dbReference>
<dbReference type="InParanoid" id="A0A3M0C524"/>
<dbReference type="PANTHER" id="PTHR30183">
    <property type="entry name" value="MOLYBDENUM TRANSPORT SYSTEM PERMEASE PROTEIN MODB"/>
    <property type="match status" value="1"/>
</dbReference>
<accession>A0A3M0C524</accession>
<feature type="transmembrane region" description="Helical" evidence="10">
    <location>
        <begin position="195"/>
        <end position="218"/>
    </location>
</feature>
<dbReference type="SUPFAM" id="SSF161098">
    <property type="entry name" value="MetI-like"/>
    <property type="match status" value="1"/>
</dbReference>
<keyword evidence="14" id="KW-1185">Reference proteome</keyword>
<dbReference type="AlphaFoldDB" id="A0A3M0C524"/>
<proteinExistence type="inferred from homology"/>
<dbReference type="NCBIfam" id="NF006939">
    <property type="entry name" value="PRK09421.1"/>
    <property type="match status" value="1"/>
</dbReference>
<organism evidence="13 14">
    <name type="scientific">Eilatimonas milleporae</name>
    <dbReference type="NCBI Taxonomy" id="911205"/>
    <lineage>
        <taxon>Bacteria</taxon>
        <taxon>Pseudomonadati</taxon>
        <taxon>Pseudomonadota</taxon>
        <taxon>Alphaproteobacteria</taxon>
        <taxon>Kordiimonadales</taxon>
        <taxon>Kordiimonadaceae</taxon>
        <taxon>Eilatimonas</taxon>
    </lineage>
</organism>
<keyword evidence="7 10" id="KW-0812">Transmembrane</keyword>
<evidence type="ECO:0000256" key="8">
    <source>
        <dbReference type="ARBA" id="ARBA00022989"/>
    </source>
</evidence>